<evidence type="ECO:0000256" key="1">
    <source>
        <dbReference type="ARBA" id="ARBA00004141"/>
    </source>
</evidence>
<comment type="subcellular location">
    <subcellularLocation>
        <location evidence="1">Membrane</location>
        <topology evidence="1">Multi-pass membrane protein</topology>
    </subcellularLocation>
</comment>
<comment type="caution">
    <text evidence="8">The sequence shown here is derived from an EMBL/GenBank/DDBJ whole genome shotgun (WGS) entry which is preliminary data.</text>
</comment>
<dbReference type="Pfam" id="PF00854">
    <property type="entry name" value="PTR2"/>
    <property type="match status" value="1"/>
</dbReference>
<feature type="transmembrane region" description="Helical" evidence="7">
    <location>
        <begin position="151"/>
        <end position="174"/>
    </location>
</feature>
<dbReference type="GO" id="GO:0016020">
    <property type="term" value="C:membrane"/>
    <property type="evidence" value="ECO:0007669"/>
    <property type="project" value="UniProtKB-SubCell"/>
</dbReference>
<name>A0A835RRK9_VANPL</name>
<feature type="transmembrane region" description="Helical" evidence="7">
    <location>
        <begin position="102"/>
        <end position="122"/>
    </location>
</feature>
<dbReference type="InterPro" id="IPR036259">
    <property type="entry name" value="MFS_trans_sf"/>
</dbReference>
<feature type="transmembrane region" description="Helical" evidence="7">
    <location>
        <begin position="219"/>
        <end position="239"/>
    </location>
</feature>
<feature type="transmembrane region" description="Helical" evidence="7">
    <location>
        <begin position="309"/>
        <end position="327"/>
    </location>
</feature>
<dbReference type="EMBL" id="JADCNM010000003">
    <property type="protein sequence ID" value="KAG0490923.1"/>
    <property type="molecule type" value="Genomic_DNA"/>
</dbReference>
<dbReference type="Gene3D" id="1.20.1250.20">
    <property type="entry name" value="MFS general substrate transporter like domains"/>
    <property type="match status" value="1"/>
</dbReference>
<sequence length="566" mass="62892">MTEPSFSCRRSCYLRISPAGEEMTERKPRGWKCMPYIIGNETFERLAGAGSSANLVVYLVNQFHMKPVESINVVNIFYGSSNFATLVGAFASDAYLGRYKTLAYASVVSFLGMLMLTFTASLTQLRPPSCSTPSEKPNDCPPPSGFKLSFLYLSMSLLVVGAGGILPCTLPFGVDQFDRNTEHGRRALTSFFNWFYFTAAFTLFFAITVMSYVQNSISWPIGFGIPTFLMLLAIVLFFLGSRIYVLVAPEGSIFSGIPSQFITKLPCTQKFPYLNKAAIELPGEVNPENSNRTKPWRLCSVQQIEEVKCLLRIIPIWVSGILLYVAFTQQLTFAVLQSLKMDRRLGHFSVPPGSVGAVSFLGLALSLPVYDRIFVPAVRRFTKLEQGITMLQRQGTGLVISVLAMVVAAVVERKRRNKSVEGGGTATMSVMWLAPQLMLMGITDAFNLVGQIEFYNKEFPEQMQSIAGSLIFLTFGFSSYLSSFFVSLARKATGGEGRKSWVEDDLDEGRLDYYYYMIAVLGVVNFLCFLICARSYIYKGMMPPLEEGGGEEEEDGSNVEGDRDTR</sequence>
<evidence type="ECO:0000256" key="7">
    <source>
        <dbReference type="SAM" id="Phobius"/>
    </source>
</evidence>
<dbReference type="InterPro" id="IPR000109">
    <property type="entry name" value="POT_fam"/>
</dbReference>
<feature type="region of interest" description="Disordered" evidence="6">
    <location>
        <begin position="547"/>
        <end position="566"/>
    </location>
</feature>
<feature type="transmembrane region" description="Helical" evidence="7">
    <location>
        <begin position="470"/>
        <end position="493"/>
    </location>
</feature>
<dbReference type="GO" id="GO:0022857">
    <property type="term" value="F:transmembrane transporter activity"/>
    <property type="evidence" value="ECO:0007669"/>
    <property type="project" value="InterPro"/>
</dbReference>
<feature type="transmembrane region" description="Helical" evidence="7">
    <location>
        <begin position="431"/>
        <end position="449"/>
    </location>
</feature>
<proteinExistence type="inferred from homology"/>
<evidence type="ECO:0000313" key="9">
    <source>
        <dbReference type="Proteomes" id="UP000639772"/>
    </source>
</evidence>
<accession>A0A835RRK9</accession>
<keyword evidence="3 7" id="KW-0812">Transmembrane</keyword>
<dbReference type="Proteomes" id="UP000639772">
    <property type="component" value="Chromosome 3"/>
</dbReference>
<dbReference type="CDD" id="cd17416">
    <property type="entry name" value="MFS_NPF1_2"/>
    <property type="match status" value="1"/>
</dbReference>
<evidence type="ECO:0000256" key="2">
    <source>
        <dbReference type="ARBA" id="ARBA00005982"/>
    </source>
</evidence>
<evidence type="ECO:0000256" key="5">
    <source>
        <dbReference type="ARBA" id="ARBA00023136"/>
    </source>
</evidence>
<dbReference type="AlphaFoldDB" id="A0A835RRK9"/>
<dbReference type="PANTHER" id="PTHR11654">
    <property type="entry name" value="OLIGOPEPTIDE TRANSPORTER-RELATED"/>
    <property type="match status" value="1"/>
</dbReference>
<evidence type="ECO:0000256" key="3">
    <source>
        <dbReference type="ARBA" id="ARBA00022692"/>
    </source>
</evidence>
<comment type="similarity">
    <text evidence="2">Belongs to the major facilitator superfamily. Proton-dependent oligopeptide transporter (POT/PTR) (TC 2.A.17) family.</text>
</comment>
<evidence type="ECO:0000256" key="6">
    <source>
        <dbReference type="SAM" id="MobiDB-lite"/>
    </source>
</evidence>
<feature type="compositionally biased region" description="Acidic residues" evidence="6">
    <location>
        <begin position="548"/>
        <end position="557"/>
    </location>
</feature>
<organism evidence="8 9">
    <name type="scientific">Vanilla planifolia</name>
    <name type="common">Vanilla</name>
    <dbReference type="NCBI Taxonomy" id="51239"/>
    <lineage>
        <taxon>Eukaryota</taxon>
        <taxon>Viridiplantae</taxon>
        <taxon>Streptophyta</taxon>
        <taxon>Embryophyta</taxon>
        <taxon>Tracheophyta</taxon>
        <taxon>Spermatophyta</taxon>
        <taxon>Magnoliopsida</taxon>
        <taxon>Liliopsida</taxon>
        <taxon>Asparagales</taxon>
        <taxon>Orchidaceae</taxon>
        <taxon>Vanilloideae</taxon>
        <taxon>Vanilleae</taxon>
        <taxon>Vanilla</taxon>
    </lineage>
</organism>
<evidence type="ECO:0000256" key="4">
    <source>
        <dbReference type="ARBA" id="ARBA00022989"/>
    </source>
</evidence>
<dbReference type="SUPFAM" id="SSF103473">
    <property type="entry name" value="MFS general substrate transporter"/>
    <property type="match status" value="1"/>
</dbReference>
<feature type="transmembrane region" description="Helical" evidence="7">
    <location>
        <begin position="391"/>
        <end position="411"/>
    </location>
</feature>
<evidence type="ECO:0000313" key="8">
    <source>
        <dbReference type="EMBL" id="KAG0490923.1"/>
    </source>
</evidence>
<dbReference type="FunFam" id="1.20.1250.20:FF:000062">
    <property type="entry name" value="Protein NRT1/ PTR FAMILY 1.2"/>
    <property type="match status" value="1"/>
</dbReference>
<protein>
    <submittedName>
        <fullName evidence="8">Uncharacterized protein</fullName>
    </submittedName>
</protein>
<feature type="transmembrane region" description="Helical" evidence="7">
    <location>
        <begin position="194"/>
        <end position="213"/>
    </location>
</feature>
<feature type="transmembrane region" description="Helical" evidence="7">
    <location>
        <begin position="347"/>
        <end position="370"/>
    </location>
</feature>
<feature type="transmembrane region" description="Helical" evidence="7">
    <location>
        <begin position="513"/>
        <end position="533"/>
    </location>
</feature>
<dbReference type="OrthoDB" id="8904098at2759"/>
<gene>
    <name evidence="8" type="ORF">HPP92_007786</name>
</gene>
<keyword evidence="5 7" id="KW-0472">Membrane</keyword>
<reference evidence="8 9" key="1">
    <citation type="journal article" date="2020" name="Nat. Food">
        <title>A phased Vanilla planifolia genome enables genetic improvement of flavour and production.</title>
        <authorList>
            <person name="Hasing T."/>
            <person name="Tang H."/>
            <person name="Brym M."/>
            <person name="Khazi F."/>
            <person name="Huang T."/>
            <person name="Chambers A.H."/>
        </authorList>
    </citation>
    <scope>NUCLEOTIDE SEQUENCE [LARGE SCALE GENOMIC DNA]</scope>
    <source>
        <tissue evidence="8">Leaf</tissue>
    </source>
</reference>
<keyword evidence="4 7" id="KW-1133">Transmembrane helix</keyword>